<dbReference type="Proteomes" id="UP000814140">
    <property type="component" value="Unassembled WGS sequence"/>
</dbReference>
<protein>
    <submittedName>
        <fullName evidence="1">Uncharacterized protein</fullName>
    </submittedName>
</protein>
<sequence>MTPALPLNPLLTSQPPSIQSAIQMDQQQQHPADQQQPPQTPQQPAAPSRKRKKTDSNGAEPTTPSEPRRLRRSHEACARCRSKKIKCDSKHPRCTACATAGTPCHQEDRHRQTLTPRGHTERLERQIAQCDALLKRHVPGFNIDDLDEILAREGIDIDSTSPATLSHNFQFTPGPSNSGSPPKGYPFPPPGPHMMPGYPPMPPYYGGPAGAPYPPPPHMQLPGGPPGYSPHIHPAFQHPPPHLAHMPPPPIQQRPPSSGGTVTDIKGQDPQFNDMSSTQALAKNFGVSASIVQDLNIGPQALDKEDIAVGSSALISGRDRGVSEAQAPRDVTKWVHLSVRRHSVPATASPTAATDPTNSVSVWLPKDRDMVRRILDVYFERLNFHRPVFLRHEFEQALNQLYSGDVPQHDPGFVCSVYLVLALGTLSELNHRACGLDKEAKAMAKNGGKGSNPSPTTVNVKKLMPPEWPEHEEFFQRALGVKPELRVTVSSLQALILLQWYLYTERQGRTLWRLVGSLVRLGIELGLNHDPTTQHIFDESECQLRIRLWGIVLVHDRGTSILLGRPLAIAPYDTSTPYPSRPKSARPDVSEHFLLSHPIAEIQADIINSLYSPHSQTADAIMRHAKRIVKSMVEFRRQLPERYKWYFGGTSDWPLDRKYKLVQDISEDEGLTLLKIGISRILLLRALFSSKELPYAQRHKALLDAIIVSHNIIIVHNQLIRFPDIAFFVSPIPLHIAAMVILYGHMSRCDSLPHQVACEDVWMALDMLPSFRWRWERKDLNGGHPLIATLAEKVLDVNLRQAGPTSHPVLLPELDWETEGVGSVTNGPGTNNNQGNMAAPNGTPHHTPPSMNHANYGPGAPGSFGPGTPTMSSAGASVGGSPGSGRAPNGAPVSGNGETKMPDVPPGLFYPFYPESHVQGAAGERAATNGNAQGGAQGGNTGNNGNENGDFTQLFAAAAAQQPSGQWGASSQDSYMLEERDVGVPGGGMGMGMYGMTDQRGGHNFVMGPSA</sequence>
<reference evidence="1" key="1">
    <citation type="submission" date="2021-03" db="EMBL/GenBank/DDBJ databases">
        <authorList>
            <consortium name="DOE Joint Genome Institute"/>
            <person name="Ahrendt S."/>
            <person name="Looney B.P."/>
            <person name="Miyauchi S."/>
            <person name="Morin E."/>
            <person name="Drula E."/>
            <person name="Courty P.E."/>
            <person name="Chicoki N."/>
            <person name="Fauchery L."/>
            <person name="Kohler A."/>
            <person name="Kuo A."/>
            <person name="Labutti K."/>
            <person name="Pangilinan J."/>
            <person name="Lipzen A."/>
            <person name="Riley R."/>
            <person name="Andreopoulos W."/>
            <person name="He G."/>
            <person name="Johnson J."/>
            <person name="Barry K.W."/>
            <person name="Grigoriev I.V."/>
            <person name="Nagy L."/>
            <person name="Hibbett D."/>
            <person name="Henrissat B."/>
            <person name="Matheny P.B."/>
            <person name="Labbe J."/>
            <person name="Martin F."/>
        </authorList>
    </citation>
    <scope>NUCLEOTIDE SEQUENCE</scope>
    <source>
        <strain evidence="1">HHB10654</strain>
    </source>
</reference>
<comment type="caution">
    <text evidence="1">The sequence shown here is derived from an EMBL/GenBank/DDBJ whole genome shotgun (WGS) entry which is preliminary data.</text>
</comment>
<reference evidence="1" key="2">
    <citation type="journal article" date="2022" name="New Phytol.">
        <title>Evolutionary transition to the ectomycorrhizal habit in the genomes of a hyperdiverse lineage of mushroom-forming fungi.</title>
        <authorList>
            <person name="Looney B."/>
            <person name="Miyauchi S."/>
            <person name="Morin E."/>
            <person name="Drula E."/>
            <person name="Courty P.E."/>
            <person name="Kohler A."/>
            <person name="Kuo A."/>
            <person name="LaButti K."/>
            <person name="Pangilinan J."/>
            <person name="Lipzen A."/>
            <person name="Riley R."/>
            <person name="Andreopoulos W."/>
            <person name="He G."/>
            <person name="Johnson J."/>
            <person name="Nolan M."/>
            <person name="Tritt A."/>
            <person name="Barry K.W."/>
            <person name="Grigoriev I.V."/>
            <person name="Nagy L.G."/>
            <person name="Hibbett D."/>
            <person name="Henrissat B."/>
            <person name="Matheny P.B."/>
            <person name="Labbe J."/>
            <person name="Martin F.M."/>
        </authorList>
    </citation>
    <scope>NUCLEOTIDE SEQUENCE</scope>
    <source>
        <strain evidence="1">HHB10654</strain>
    </source>
</reference>
<organism evidence="1 2">
    <name type="scientific">Artomyces pyxidatus</name>
    <dbReference type="NCBI Taxonomy" id="48021"/>
    <lineage>
        <taxon>Eukaryota</taxon>
        <taxon>Fungi</taxon>
        <taxon>Dikarya</taxon>
        <taxon>Basidiomycota</taxon>
        <taxon>Agaricomycotina</taxon>
        <taxon>Agaricomycetes</taxon>
        <taxon>Russulales</taxon>
        <taxon>Auriscalpiaceae</taxon>
        <taxon>Artomyces</taxon>
    </lineage>
</organism>
<evidence type="ECO:0000313" key="2">
    <source>
        <dbReference type="Proteomes" id="UP000814140"/>
    </source>
</evidence>
<proteinExistence type="predicted"/>
<gene>
    <name evidence="1" type="ORF">BV25DRAFT_1146977</name>
</gene>
<evidence type="ECO:0000313" key="1">
    <source>
        <dbReference type="EMBL" id="KAI0059169.1"/>
    </source>
</evidence>
<dbReference type="EMBL" id="MU277228">
    <property type="protein sequence ID" value="KAI0059169.1"/>
    <property type="molecule type" value="Genomic_DNA"/>
</dbReference>
<accession>A0ACB8SRE4</accession>
<keyword evidence="2" id="KW-1185">Reference proteome</keyword>
<name>A0ACB8SRE4_9AGAM</name>